<evidence type="ECO:0000313" key="3">
    <source>
        <dbReference type="Proteomes" id="UP000639772"/>
    </source>
</evidence>
<reference evidence="2 3" key="1">
    <citation type="journal article" date="2020" name="Nat. Food">
        <title>A phased Vanilla planifolia genome enables genetic improvement of flavour and production.</title>
        <authorList>
            <person name="Hasing T."/>
            <person name="Tang H."/>
            <person name="Brym M."/>
            <person name="Khazi F."/>
            <person name="Huang T."/>
            <person name="Chambers A.H."/>
        </authorList>
    </citation>
    <scope>NUCLEOTIDE SEQUENCE [LARGE SCALE GENOMIC DNA]</scope>
    <source>
        <tissue evidence="2">Leaf</tissue>
    </source>
</reference>
<dbReference type="EMBL" id="JADCNM010000009">
    <property type="protein sequence ID" value="KAG0468254.1"/>
    <property type="molecule type" value="Genomic_DNA"/>
</dbReference>
<name>A0A835QEQ8_VANPL</name>
<comment type="caution">
    <text evidence="2">The sequence shown here is derived from an EMBL/GenBank/DDBJ whole genome shotgun (WGS) entry which is preliminary data.</text>
</comment>
<gene>
    <name evidence="2" type="ORF">HPP92_017582</name>
</gene>
<protein>
    <submittedName>
        <fullName evidence="2">Uncharacterized protein</fullName>
    </submittedName>
</protein>
<accession>A0A835QEQ8</accession>
<proteinExistence type="predicted"/>
<evidence type="ECO:0000313" key="2">
    <source>
        <dbReference type="EMBL" id="KAG0468254.1"/>
    </source>
</evidence>
<organism evidence="2 3">
    <name type="scientific">Vanilla planifolia</name>
    <name type="common">Vanilla</name>
    <dbReference type="NCBI Taxonomy" id="51239"/>
    <lineage>
        <taxon>Eukaryota</taxon>
        <taxon>Viridiplantae</taxon>
        <taxon>Streptophyta</taxon>
        <taxon>Embryophyta</taxon>
        <taxon>Tracheophyta</taxon>
        <taxon>Spermatophyta</taxon>
        <taxon>Magnoliopsida</taxon>
        <taxon>Liliopsida</taxon>
        <taxon>Asparagales</taxon>
        <taxon>Orchidaceae</taxon>
        <taxon>Vanilloideae</taxon>
        <taxon>Vanilleae</taxon>
        <taxon>Vanilla</taxon>
    </lineage>
</organism>
<feature type="region of interest" description="Disordered" evidence="1">
    <location>
        <begin position="44"/>
        <end position="75"/>
    </location>
</feature>
<dbReference type="AlphaFoldDB" id="A0A835QEQ8"/>
<evidence type="ECO:0000256" key="1">
    <source>
        <dbReference type="SAM" id="MobiDB-lite"/>
    </source>
</evidence>
<sequence>MDPGRGIEASQAQRIWADTPCDMHAVAVWFPFLQRLPESQNREKEALLKRNRSQPKATCIDPDYGHSFKSTRGPL</sequence>
<dbReference type="Proteomes" id="UP000639772">
    <property type="component" value="Chromosome 9"/>
</dbReference>